<keyword evidence="3 4" id="KW-0443">Lipid metabolism</keyword>
<evidence type="ECO:0000256" key="1">
    <source>
        <dbReference type="ARBA" id="ARBA00022801"/>
    </source>
</evidence>
<feature type="short sequence motif" description="DGA/G" evidence="4">
    <location>
        <begin position="182"/>
        <end position="184"/>
    </location>
</feature>
<feature type="short sequence motif" description="GXSXG" evidence="4">
    <location>
        <begin position="40"/>
        <end position="44"/>
    </location>
</feature>
<protein>
    <submittedName>
        <fullName evidence="6">Patatin-like phospholipase family protein</fullName>
    </submittedName>
</protein>
<feature type="active site" description="Proton acceptor" evidence="4">
    <location>
        <position position="182"/>
    </location>
</feature>
<dbReference type="PROSITE" id="PS51635">
    <property type="entry name" value="PNPLA"/>
    <property type="match status" value="1"/>
</dbReference>
<evidence type="ECO:0000256" key="3">
    <source>
        <dbReference type="ARBA" id="ARBA00023098"/>
    </source>
</evidence>
<evidence type="ECO:0000313" key="7">
    <source>
        <dbReference type="Proteomes" id="UP001500665"/>
    </source>
</evidence>
<evidence type="ECO:0000313" key="6">
    <source>
        <dbReference type="EMBL" id="GAA0939087.1"/>
    </source>
</evidence>
<dbReference type="Pfam" id="PF01734">
    <property type="entry name" value="Patatin"/>
    <property type="match status" value="1"/>
</dbReference>
<keyword evidence="7" id="KW-1185">Reference proteome</keyword>
<dbReference type="SUPFAM" id="SSF52151">
    <property type="entry name" value="FabD/lysophospholipase-like"/>
    <property type="match status" value="1"/>
</dbReference>
<dbReference type="InterPro" id="IPR016035">
    <property type="entry name" value="Acyl_Trfase/lysoPLipase"/>
</dbReference>
<organism evidence="6 7">
    <name type="scientific">Actinocorallia libanotica</name>
    <dbReference type="NCBI Taxonomy" id="46162"/>
    <lineage>
        <taxon>Bacteria</taxon>
        <taxon>Bacillati</taxon>
        <taxon>Actinomycetota</taxon>
        <taxon>Actinomycetes</taxon>
        <taxon>Streptosporangiales</taxon>
        <taxon>Thermomonosporaceae</taxon>
        <taxon>Actinocorallia</taxon>
    </lineage>
</organism>
<evidence type="ECO:0000256" key="2">
    <source>
        <dbReference type="ARBA" id="ARBA00022963"/>
    </source>
</evidence>
<dbReference type="Gene3D" id="3.40.1090.10">
    <property type="entry name" value="Cytosolic phospholipase A2 catalytic domain"/>
    <property type="match status" value="2"/>
</dbReference>
<accession>A0ABN1Q8X0</accession>
<feature type="domain" description="PNPLA" evidence="5">
    <location>
        <begin position="5"/>
        <end position="196"/>
    </location>
</feature>
<keyword evidence="1 4" id="KW-0378">Hydrolase</keyword>
<name>A0ABN1Q8X0_9ACTN</name>
<dbReference type="RefSeq" id="WP_344236670.1">
    <property type="nucleotide sequence ID" value="NZ_BAAAHH010000002.1"/>
</dbReference>
<comment type="caution">
    <text evidence="6">The sequence shown here is derived from an EMBL/GenBank/DDBJ whole genome shotgun (WGS) entry which is preliminary data.</text>
</comment>
<dbReference type="Proteomes" id="UP001500665">
    <property type="component" value="Unassembled WGS sequence"/>
</dbReference>
<gene>
    <name evidence="6" type="ORF">GCM10009550_07350</name>
</gene>
<reference evidence="6 7" key="1">
    <citation type="journal article" date="2019" name="Int. J. Syst. Evol. Microbiol.">
        <title>The Global Catalogue of Microorganisms (GCM) 10K type strain sequencing project: providing services to taxonomists for standard genome sequencing and annotation.</title>
        <authorList>
            <consortium name="The Broad Institute Genomics Platform"/>
            <consortium name="The Broad Institute Genome Sequencing Center for Infectious Disease"/>
            <person name="Wu L."/>
            <person name="Ma J."/>
        </authorList>
    </citation>
    <scope>NUCLEOTIDE SEQUENCE [LARGE SCALE GENOMIC DNA]</scope>
    <source>
        <strain evidence="6 7">JCM 10696</strain>
    </source>
</reference>
<sequence length="273" mass="28378">MSRALVLGGGGIAGIGWEAGLVTGLREAGVDLGAADLVVGTSAGSVVGTMVRQGADLRELVSQVAEAEAGAAPMKVDMEKVMQAFMFMFDTNMDRAEARRKVGALAMEVAGDGARLAQIADRLPSREWPEAPLKITAVDAEDGSLRVWEAASGAPLPSVVASSCCVPCVFPPVEINGRRYIDGGVHSISNADLAAGHDRVVVIEPLAHLTPRSVLRDELALLEGARTLALGPDQPAIEAFGADVLDPALWIPAFQAGLAQAPAVVEQVAEVWE</sequence>
<dbReference type="PANTHER" id="PTHR14226">
    <property type="entry name" value="NEUROPATHY TARGET ESTERASE/SWISS CHEESE D.MELANOGASTER"/>
    <property type="match status" value="1"/>
</dbReference>
<dbReference type="InterPro" id="IPR002641">
    <property type="entry name" value="PNPLA_dom"/>
</dbReference>
<feature type="active site" description="Nucleophile" evidence="4">
    <location>
        <position position="42"/>
    </location>
</feature>
<evidence type="ECO:0000259" key="5">
    <source>
        <dbReference type="PROSITE" id="PS51635"/>
    </source>
</evidence>
<dbReference type="InterPro" id="IPR050301">
    <property type="entry name" value="NTE"/>
</dbReference>
<dbReference type="EMBL" id="BAAAHH010000002">
    <property type="protein sequence ID" value="GAA0939087.1"/>
    <property type="molecule type" value="Genomic_DNA"/>
</dbReference>
<keyword evidence="2 4" id="KW-0442">Lipid degradation</keyword>
<feature type="short sequence motif" description="GXGXXG" evidence="4">
    <location>
        <begin position="9"/>
        <end position="14"/>
    </location>
</feature>
<dbReference type="PANTHER" id="PTHR14226:SF57">
    <property type="entry name" value="BLR7027 PROTEIN"/>
    <property type="match status" value="1"/>
</dbReference>
<proteinExistence type="predicted"/>
<evidence type="ECO:0000256" key="4">
    <source>
        <dbReference type="PROSITE-ProRule" id="PRU01161"/>
    </source>
</evidence>